<name>A0ACC6CEQ9_9BURK</name>
<comment type="caution">
    <text evidence="1">The sequence shown here is derived from an EMBL/GenBank/DDBJ whole genome shotgun (WGS) entry which is preliminary data.</text>
</comment>
<evidence type="ECO:0000313" key="2">
    <source>
        <dbReference type="Proteomes" id="UP001076464"/>
    </source>
</evidence>
<evidence type="ECO:0000313" key="1">
    <source>
        <dbReference type="EMBL" id="MCY4746861.1"/>
    </source>
</evidence>
<sequence length="43" mass="4590">MNYLQVVQEIVRIPVAQFSVGANSQPIIDALPRQRGLASAPAA</sequence>
<proteinExistence type="predicted"/>
<gene>
    <name evidence="1" type="ORF">NYO99_17940</name>
</gene>
<protein>
    <submittedName>
        <fullName evidence="1">Uncharacterized protein</fullName>
    </submittedName>
</protein>
<organism evidence="1 2">
    <name type="scientific">Roseateles hydrophilus</name>
    <dbReference type="NCBI Taxonomy" id="2975054"/>
    <lineage>
        <taxon>Bacteria</taxon>
        <taxon>Pseudomonadati</taxon>
        <taxon>Pseudomonadota</taxon>
        <taxon>Betaproteobacteria</taxon>
        <taxon>Burkholderiales</taxon>
        <taxon>Sphaerotilaceae</taxon>
        <taxon>Roseateles</taxon>
    </lineage>
</organism>
<reference evidence="1" key="1">
    <citation type="submission" date="2022-08" db="EMBL/GenBank/DDBJ databases">
        <title>Genome sequencing of Pelomonas sp. UHG3.</title>
        <authorList>
            <person name="So Y."/>
        </authorList>
    </citation>
    <scope>NUCLEOTIDE SEQUENCE</scope>
    <source>
        <strain evidence="1">UHG3</strain>
    </source>
</reference>
<dbReference type="EMBL" id="JAPPUY010000005">
    <property type="protein sequence ID" value="MCY4746861.1"/>
    <property type="molecule type" value="Genomic_DNA"/>
</dbReference>
<dbReference type="Proteomes" id="UP001076464">
    <property type="component" value="Unassembled WGS sequence"/>
</dbReference>
<keyword evidence="2" id="KW-1185">Reference proteome</keyword>
<accession>A0ACC6CEQ9</accession>